<proteinExistence type="predicted"/>
<accession>A0A1H8B4G6</accession>
<gene>
    <name evidence="2" type="ORF">SAMN05414137_15611</name>
</gene>
<name>A0A1H8B4G6_STRJI</name>
<dbReference type="Proteomes" id="UP000183015">
    <property type="component" value="Unassembled WGS sequence"/>
</dbReference>
<dbReference type="STRING" id="235985.SAMN05414137_15611"/>
<evidence type="ECO:0000313" key="3">
    <source>
        <dbReference type="Proteomes" id="UP000183015"/>
    </source>
</evidence>
<dbReference type="Gene3D" id="3.90.1200.10">
    <property type="match status" value="1"/>
</dbReference>
<organism evidence="2 3">
    <name type="scientific">Streptacidiphilus jiangxiensis</name>
    <dbReference type="NCBI Taxonomy" id="235985"/>
    <lineage>
        <taxon>Bacteria</taxon>
        <taxon>Bacillati</taxon>
        <taxon>Actinomycetota</taxon>
        <taxon>Actinomycetes</taxon>
        <taxon>Kitasatosporales</taxon>
        <taxon>Streptomycetaceae</taxon>
        <taxon>Streptacidiphilus</taxon>
    </lineage>
</organism>
<sequence length="257" mass="27969">MTTASRLPIQARGASAVTDPIPLAGGRLTVGVVRVGNSVRRPLNDSSEFVQALLDLFERRGFSGAPRYLGQADGIDILSYLPGDVPARFQVWEDRQVAAAGELLRAMHEASRGSGLAGRFPVVCHHDPGPNNAVFRDGLPVAWIDFDMAAPGSPMEDIGYAAWSWCISSKRPTSVDRQAEQVKILVDSYGLEGPERAVVVDSILERQARNARFWAAILAGPGVRQTSPEAIASRIEWSRREFAFTYSSRTSFEDALA</sequence>
<feature type="domain" description="Aminoglycoside phosphotransferase" evidence="1">
    <location>
        <begin position="120"/>
        <end position="170"/>
    </location>
</feature>
<dbReference type="InterPro" id="IPR002575">
    <property type="entry name" value="Aminoglycoside_PTrfase"/>
</dbReference>
<reference evidence="3" key="1">
    <citation type="submission" date="2016-10" db="EMBL/GenBank/DDBJ databases">
        <authorList>
            <person name="Varghese N."/>
        </authorList>
    </citation>
    <scope>NUCLEOTIDE SEQUENCE [LARGE SCALE GENOMIC DNA]</scope>
    <source>
        <strain evidence="3">DSM 45096 / BCRC 16803 / CGMCC 4.1857 / CIP 109030 / JCM 12277 / KCTC 19219 / NBRC 100920 / 33214</strain>
    </source>
</reference>
<dbReference type="EMBL" id="FOAZ01000056">
    <property type="protein sequence ID" value="SEM77239.1"/>
    <property type="molecule type" value="Genomic_DNA"/>
</dbReference>
<keyword evidence="3" id="KW-1185">Reference proteome</keyword>
<evidence type="ECO:0000259" key="1">
    <source>
        <dbReference type="Pfam" id="PF01636"/>
    </source>
</evidence>
<dbReference type="Pfam" id="PF01636">
    <property type="entry name" value="APH"/>
    <property type="match status" value="1"/>
</dbReference>
<dbReference type="SUPFAM" id="SSF56112">
    <property type="entry name" value="Protein kinase-like (PK-like)"/>
    <property type="match status" value="1"/>
</dbReference>
<protein>
    <submittedName>
        <fullName evidence="2">Phosphotransferase enzyme family protein</fullName>
    </submittedName>
</protein>
<dbReference type="GO" id="GO:0016740">
    <property type="term" value="F:transferase activity"/>
    <property type="evidence" value="ECO:0007669"/>
    <property type="project" value="UniProtKB-KW"/>
</dbReference>
<keyword evidence="2" id="KW-0808">Transferase</keyword>
<evidence type="ECO:0000313" key="2">
    <source>
        <dbReference type="EMBL" id="SEM77239.1"/>
    </source>
</evidence>
<dbReference type="InterPro" id="IPR011009">
    <property type="entry name" value="Kinase-like_dom_sf"/>
</dbReference>
<dbReference type="AlphaFoldDB" id="A0A1H8B4G6"/>